<sequence length="59" mass="6435">MHSGVNKGRPEESVLIDTGVSNLFILEKVVRKLGLLLSDQTKKIKTMNSKEVPTVGVAQ</sequence>
<name>A0A9D3W3K1_9ROSI</name>
<comment type="caution">
    <text evidence="1">The sequence shown here is derived from an EMBL/GenBank/DDBJ whole genome shotgun (WGS) entry which is preliminary data.</text>
</comment>
<reference evidence="1 2" key="1">
    <citation type="journal article" date="2021" name="Plant Biotechnol. J.">
        <title>Multi-omics assisted identification of the key and species-specific regulatory components of drought-tolerant mechanisms in Gossypium stocksii.</title>
        <authorList>
            <person name="Yu D."/>
            <person name="Ke L."/>
            <person name="Zhang D."/>
            <person name="Wu Y."/>
            <person name="Sun Y."/>
            <person name="Mei J."/>
            <person name="Sun J."/>
            <person name="Sun Y."/>
        </authorList>
    </citation>
    <scope>NUCLEOTIDE SEQUENCE [LARGE SCALE GENOMIC DNA]</scope>
    <source>
        <strain evidence="2">cv. E1</strain>
        <tissue evidence="1">Leaf</tissue>
    </source>
</reference>
<evidence type="ECO:0000313" key="2">
    <source>
        <dbReference type="Proteomes" id="UP000828251"/>
    </source>
</evidence>
<accession>A0A9D3W3K1</accession>
<dbReference type="Proteomes" id="UP000828251">
    <property type="component" value="Unassembled WGS sequence"/>
</dbReference>
<organism evidence="1 2">
    <name type="scientific">Gossypium stocksii</name>
    <dbReference type="NCBI Taxonomy" id="47602"/>
    <lineage>
        <taxon>Eukaryota</taxon>
        <taxon>Viridiplantae</taxon>
        <taxon>Streptophyta</taxon>
        <taxon>Embryophyta</taxon>
        <taxon>Tracheophyta</taxon>
        <taxon>Spermatophyta</taxon>
        <taxon>Magnoliopsida</taxon>
        <taxon>eudicotyledons</taxon>
        <taxon>Gunneridae</taxon>
        <taxon>Pentapetalae</taxon>
        <taxon>rosids</taxon>
        <taxon>malvids</taxon>
        <taxon>Malvales</taxon>
        <taxon>Malvaceae</taxon>
        <taxon>Malvoideae</taxon>
        <taxon>Gossypium</taxon>
    </lineage>
</organism>
<keyword evidence="2" id="KW-1185">Reference proteome</keyword>
<proteinExistence type="predicted"/>
<gene>
    <name evidence="1" type="ORF">J1N35_011425</name>
</gene>
<dbReference type="OrthoDB" id="1939491at2759"/>
<dbReference type="Pfam" id="PF13650">
    <property type="entry name" value="Asp_protease_2"/>
    <property type="match status" value="1"/>
</dbReference>
<evidence type="ECO:0000313" key="1">
    <source>
        <dbReference type="EMBL" id="KAH1107657.1"/>
    </source>
</evidence>
<protein>
    <submittedName>
        <fullName evidence="1">Uncharacterized protein</fullName>
    </submittedName>
</protein>
<dbReference type="EMBL" id="JAIQCV010000004">
    <property type="protein sequence ID" value="KAH1107657.1"/>
    <property type="molecule type" value="Genomic_DNA"/>
</dbReference>
<dbReference type="AlphaFoldDB" id="A0A9D3W3K1"/>